<evidence type="ECO:0000313" key="2">
    <source>
        <dbReference type="Proteomes" id="UP000597138"/>
    </source>
</evidence>
<proteinExistence type="predicted"/>
<dbReference type="EMBL" id="BMEG01000002">
    <property type="protein sequence ID" value="GGD61893.1"/>
    <property type="molecule type" value="Genomic_DNA"/>
</dbReference>
<dbReference type="InterPro" id="IPR021946">
    <property type="entry name" value="DUF3563"/>
</dbReference>
<evidence type="ECO:0008006" key="3">
    <source>
        <dbReference type="Google" id="ProtNLM"/>
    </source>
</evidence>
<protein>
    <recommendedName>
        <fullName evidence="3">DUF3563 domain-containing protein</fullName>
    </recommendedName>
</protein>
<evidence type="ECO:0000313" key="1">
    <source>
        <dbReference type="EMBL" id="GGD61893.1"/>
    </source>
</evidence>
<sequence>MAQAGSHDQTVNTMIMFLIYLLNAWLDAIERKRCDAYVSEATDLADVERRIRKLEAGDVLP</sequence>
<dbReference type="RefSeq" id="WP_035965877.1">
    <property type="nucleotide sequence ID" value="NZ_BMEG01000002.1"/>
</dbReference>
<name>A0ABQ1RC14_9BURK</name>
<keyword evidence="2" id="KW-1185">Reference proteome</keyword>
<reference evidence="2" key="1">
    <citation type="journal article" date="2019" name="Int. J. Syst. Evol. Microbiol.">
        <title>The Global Catalogue of Microorganisms (GCM) 10K type strain sequencing project: providing services to taxonomists for standard genome sequencing and annotation.</title>
        <authorList>
            <consortium name="The Broad Institute Genomics Platform"/>
            <consortium name="The Broad Institute Genome Sequencing Center for Infectious Disease"/>
            <person name="Wu L."/>
            <person name="Ma J."/>
        </authorList>
    </citation>
    <scope>NUCLEOTIDE SEQUENCE [LARGE SCALE GENOMIC DNA]</scope>
    <source>
        <strain evidence="2">CGMCC 1.11013</strain>
    </source>
</reference>
<dbReference type="Proteomes" id="UP000597138">
    <property type="component" value="Unassembled WGS sequence"/>
</dbReference>
<gene>
    <name evidence="1" type="ORF">GCM10010985_15040</name>
</gene>
<accession>A0ABQ1RC14</accession>
<organism evidence="1 2">
    <name type="scientific">Caballeronia grimmiae</name>
    <dbReference type="NCBI Taxonomy" id="1071679"/>
    <lineage>
        <taxon>Bacteria</taxon>
        <taxon>Pseudomonadati</taxon>
        <taxon>Pseudomonadota</taxon>
        <taxon>Betaproteobacteria</taxon>
        <taxon>Burkholderiales</taxon>
        <taxon>Burkholderiaceae</taxon>
        <taxon>Caballeronia</taxon>
    </lineage>
</organism>
<comment type="caution">
    <text evidence="1">The sequence shown here is derived from an EMBL/GenBank/DDBJ whole genome shotgun (WGS) entry which is preliminary data.</text>
</comment>
<dbReference type="Pfam" id="PF12086">
    <property type="entry name" value="DUF3563"/>
    <property type="match status" value="1"/>
</dbReference>